<reference evidence="1" key="2">
    <citation type="submission" date="2022-01" db="EMBL/GenBank/DDBJ databases">
        <authorList>
            <person name="Yamashiro T."/>
            <person name="Shiraishi A."/>
            <person name="Satake H."/>
            <person name="Nakayama K."/>
        </authorList>
    </citation>
    <scope>NUCLEOTIDE SEQUENCE</scope>
</reference>
<dbReference type="EMBL" id="BQNB010015532">
    <property type="protein sequence ID" value="GJT41095.1"/>
    <property type="molecule type" value="Genomic_DNA"/>
</dbReference>
<evidence type="ECO:0000313" key="2">
    <source>
        <dbReference type="Proteomes" id="UP001151760"/>
    </source>
</evidence>
<keyword evidence="2" id="KW-1185">Reference proteome</keyword>
<accession>A0ABQ5DQ29</accession>
<proteinExistence type="predicted"/>
<name>A0ABQ5DQ29_9ASTR</name>
<sequence>MIGSSVKESRVKKADLVSFKISNKSYSFTFHEMSSAPDSSFAPEVVWAVFNPSLADLVLSIRTLGLDPASM</sequence>
<reference evidence="1" key="1">
    <citation type="journal article" date="2022" name="Int. J. Mol. Sci.">
        <title>Draft Genome of Tanacetum Coccineum: Genomic Comparison of Closely Related Tanacetum-Family Plants.</title>
        <authorList>
            <person name="Yamashiro T."/>
            <person name="Shiraishi A."/>
            <person name="Nakayama K."/>
            <person name="Satake H."/>
        </authorList>
    </citation>
    <scope>NUCLEOTIDE SEQUENCE</scope>
</reference>
<organism evidence="1 2">
    <name type="scientific">Tanacetum coccineum</name>
    <dbReference type="NCBI Taxonomy" id="301880"/>
    <lineage>
        <taxon>Eukaryota</taxon>
        <taxon>Viridiplantae</taxon>
        <taxon>Streptophyta</taxon>
        <taxon>Embryophyta</taxon>
        <taxon>Tracheophyta</taxon>
        <taxon>Spermatophyta</taxon>
        <taxon>Magnoliopsida</taxon>
        <taxon>eudicotyledons</taxon>
        <taxon>Gunneridae</taxon>
        <taxon>Pentapetalae</taxon>
        <taxon>asterids</taxon>
        <taxon>campanulids</taxon>
        <taxon>Asterales</taxon>
        <taxon>Asteraceae</taxon>
        <taxon>Asteroideae</taxon>
        <taxon>Anthemideae</taxon>
        <taxon>Anthemidinae</taxon>
        <taxon>Tanacetum</taxon>
    </lineage>
</organism>
<comment type="caution">
    <text evidence="1">The sequence shown here is derived from an EMBL/GenBank/DDBJ whole genome shotgun (WGS) entry which is preliminary data.</text>
</comment>
<evidence type="ECO:0000313" key="1">
    <source>
        <dbReference type="EMBL" id="GJT41095.1"/>
    </source>
</evidence>
<protein>
    <submittedName>
        <fullName evidence="1">Uncharacterized protein</fullName>
    </submittedName>
</protein>
<dbReference type="Proteomes" id="UP001151760">
    <property type="component" value="Unassembled WGS sequence"/>
</dbReference>
<gene>
    <name evidence="1" type="ORF">Tco_0940960</name>
</gene>